<reference evidence="2" key="2">
    <citation type="journal article" date="2023" name="Plants (Basel)">
        <title>Annotation of the Turnera subulata (Passifloraceae) Draft Genome Reveals the S-Locus Evolved after the Divergence of Turneroideae from Passifloroideae in a Stepwise Manner.</title>
        <authorList>
            <person name="Henning P.M."/>
            <person name="Roalson E.H."/>
            <person name="Mir W."/>
            <person name="McCubbin A.G."/>
            <person name="Shore J.S."/>
        </authorList>
    </citation>
    <scope>NUCLEOTIDE SEQUENCE</scope>
    <source>
        <strain evidence="2">F60SS</strain>
    </source>
</reference>
<evidence type="ECO:0000313" key="2">
    <source>
        <dbReference type="EMBL" id="KAJ4826919.1"/>
    </source>
</evidence>
<name>A0A9Q0J3E8_9ROSI</name>
<feature type="region of interest" description="Disordered" evidence="1">
    <location>
        <begin position="42"/>
        <end position="62"/>
    </location>
</feature>
<feature type="region of interest" description="Disordered" evidence="1">
    <location>
        <begin position="77"/>
        <end position="103"/>
    </location>
</feature>
<organism evidence="2 3">
    <name type="scientific">Turnera subulata</name>
    <dbReference type="NCBI Taxonomy" id="218843"/>
    <lineage>
        <taxon>Eukaryota</taxon>
        <taxon>Viridiplantae</taxon>
        <taxon>Streptophyta</taxon>
        <taxon>Embryophyta</taxon>
        <taxon>Tracheophyta</taxon>
        <taxon>Spermatophyta</taxon>
        <taxon>Magnoliopsida</taxon>
        <taxon>eudicotyledons</taxon>
        <taxon>Gunneridae</taxon>
        <taxon>Pentapetalae</taxon>
        <taxon>rosids</taxon>
        <taxon>fabids</taxon>
        <taxon>Malpighiales</taxon>
        <taxon>Passifloraceae</taxon>
        <taxon>Turnera</taxon>
    </lineage>
</organism>
<protein>
    <submittedName>
        <fullName evidence="2">Uncharacterized protein</fullName>
    </submittedName>
</protein>
<accession>A0A9Q0J3E8</accession>
<evidence type="ECO:0000256" key="1">
    <source>
        <dbReference type="SAM" id="MobiDB-lite"/>
    </source>
</evidence>
<comment type="caution">
    <text evidence="2">The sequence shown here is derived from an EMBL/GenBank/DDBJ whole genome shotgun (WGS) entry which is preliminary data.</text>
</comment>
<feature type="compositionally biased region" description="Gly residues" evidence="1">
    <location>
        <begin position="47"/>
        <end position="59"/>
    </location>
</feature>
<dbReference type="Proteomes" id="UP001141552">
    <property type="component" value="Unassembled WGS sequence"/>
</dbReference>
<keyword evidence="3" id="KW-1185">Reference proteome</keyword>
<dbReference type="AlphaFoldDB" id="A0A9Q0J3E8"/>
<gene>
    <name evidence="2" type="ORF">Tsubulata_030421</name>
</gene>
<feature type="compositionally biased region" description="Basic and acidic residues" evidence="1">
    <location>
        <begin position="83"/>
        <end position="93"/>
    </location>
</feature>
<evidence type="ECO:0000313" key="3">
    <source>
        <dbReference type="Proteomes" id="UP001141552"/>
    </source>
</evidence>
<dbReference type="EMBL" id="JAKUCV010006546">
    <property type="protein sequence ID" value="KAJ4826919.1"/>
    <property type="molecule type" value="Genomic_DNA"/>
</dbReference>
<sequence length="132" mass="14604">MHCHCFEVELQQAIIAKLPICFQNWRGLAFMLWLLEKIGKRKREGSGDGVDGGEGGGDGDLLDAEVEEGEVGLRMAGRRKERKSVGMERRGEEAVGDGGQGGVWETDVVDGGDELCRGWGGERWLMRWVEGR</sequence>
<reference evidence="2" key="1">
    <citation type="submission" date="2022-02" db="EMBL/GenBank/DDBJ databases">
        <authorList>
            <person name="Henning P.M."/>
            <person name="McCubbin A.G."/>
            <person name="Shore J.S."/>
        </authorList>
    </citation>
    <scope>NUCLEOTIDE SEQUENCE</scope>
    <source>
        <strain evidence="2">F60SS</strain>
        <tissue evidence="2">Leaves</tissue>
    </source>
</reference>
<proteinExistence type="predicted"/>